<evidence type="ECO:0000313" key="1">
    <source>
        <dbReference type="EMBL" id="KAG0445748.1"/>
    </source>
</evidence>
<sequence>MKDHSTKIFQDMVNALGAYVQALFVNAPCHHHHYYHPVGGGGPGMGPGAGVAPVAPAGGGGGGGATASLAQPPQAAFLYRGVWMPLLPHKCCKLGELV</sequence>
<evidence type="ECO:0000313" key="2">
    <source>
        <dbReference type="Proteomes" id="UP000805193"/>
    </source>
</evidence>
<accession>A0AC60R373</accession>
<proteinExistence type="predicted"/>
<name>A0AC60R373_IXOPE</name>
<reference evidence="1 2" key="1">
    <citation type="journal article" date="2020" name="Cell">
        <title>Large-Scale Comparative Analyses of Tick Genomes Elucidate Their Genetic Diversity and Vector Capacities.</title>
        <authorList>
            <consortium name="Tick Genome and Microbiome Consortium (TIGMIC)"/>
            <person name="Jia N."/>
            <person name="Wang J."/>
            <person name="Shi W."/>
            <person name="Du L."/>
            <person name="Sun Y."/>
            <person name="Zhan W."/>
            <person name="Jiang J.F."/>
            <person name="Wang Q."/>
            <person name="Zhang B."/>
            <person name="Ji P."/>
            <person name="Bell-Sakyi L."/>
            <person name="Cui X.M."/>
            <person name="Yuan T.T."/>
            <person name="Jiang B.G."/>
            <person name="Yang W.F."/>
            <person name="Lam T.T."/>
            <person name="Chang Q.C."/>
            <person name="Ding S.J."/>
            <person name="Wang X.J."/>
            <person name="Zhu J.G."/>
            <person name="Ruan X.D."/>
            <person name="Zhao L."/>
            <person name="Wei J.T."/>
            <person name="Ye R.Z."/>
            <person name="Que T.C."/>
            <person name="Du C.H."/>
            <person name="Zhou Y.H."/>
            <person name="Cheng J.X."/>
            <person name="Dai P.F."/>
            <person name="Guo W.B."/>
            <person name="Han X.H."/>
            <person name="Huang E.J."/>
            <person name="Li L.F."/>
            <person name="Wei W."/>
            <person name="Gao Y.C."/>
            <person name="Liu J.Z."/>
            <person name="Shao H.Z."/>
            <person name="Wang X."/>
            <person name="Wang C.C."/>
            <person name="Yang T.C."/>
            <person name="Huo Q.B."/>
            <person name="Li W."/>
            <person name="Chen H.Y."/>
            <person name="Chen S.E."/>
            <person name="Zhou L.G."/>
            <person name="Ni X.B."/>
            <person name="Tian J.H."/>
            <person name="Sheng Y."/>
            <person name="Liu T."/>
            <person name="Pan Y.S."/>
            <person name="Xia L.Y."/>
            <person name="Li J."/>
            <person name="Zhao F."/>
            <person name="Cao W.C."/>
        </authorList>
    </citation>
    <scope>NUCLEOTIDE SEQUENCE [LARGE SCALE GENOMIC DNA]</scope>
    <source>
        <strain evidence="1">Iper-2018</strain>
    </source>
</reference>
<gene>
    <name evidence="1" type="ORF">HPB47_013564</name>
</gene>
<dbReference type="Proteomes" id="UP000805193">
    <property type="component" value="Unassembled WGS sequence"/>
</dbReference>
<keyword evidence="2" id="KW-1185">Reference proteome</keyword>
<protein>
    <submittedName>
        <fullName evidence="1">Uncharacterized protein</fullName>
    </submittedName>
</protein>
<organism evidence="1 2">
    <name type="scientific">Ixodes persulcatus</name>
    <name type="common">Taiga tick</name>
    <dbReference type="NCBI Taxonomy" id="34615"/>
    <lineage>
        <taxon>Eukaryota</taxon>
        <taxon>Metazoa</taxon>
        <taxon>Ecdysozoa</taxon>
        <taxon>Arthropoda</taxon>
        <taxon>Chelicerata</taxon>
        <taxon>Arachnida</taxon>
        <taxon>Acari</taxon>
        <taxon>Parasitiformes</taxon>
        <taxon>Ixodida</taxon>
        <taxon>Ixodoidea</taxon>
        <taxon>Ixodidae</taxon>
        <taxon>Ixodinae</taxon>
        <taxon>Ixodes</taxon>
    </lineage>
</organism>
<dbReference type="EMBL" id="JABSTQ010000016">
    <property type="protein sequence ID" value="KAG0445748.1"/>
    <property type="molecule type" value="Genomic_DNA"/>
</dbReference>
<comment type="caution">
    <text evidence="1">The sequence shown here is derived from an EMBL/GenBank/DDBJ whole genome shotgun (WGS) entry which is preliminary data.</text>
</comment>